<name>A0A5M3M6J9_CONPW</name>
<proteinExistence type="predicted"/>
<dbReference type="AlphaFoldDB" id="A0A5M3M6J9"/>
<organism evidence="2 3">
    <name type="scientific">Coniophora puteana (strain RWD-64-598)</name>
    <name type="common">Brown rot fungus</name>
    <dbReference type="NCBI Taxonomy" id="741705"/>
    <lineage>
        <taxon>Eukaryota</taxon>
        <taxon>Fungi</taxon>
        <taxon>Dikarya</taxon>
        <taxon>Basidiomycota</taxon>
        <taxon>Agaricomycotina</taxon>
        <taxon>Agaricomycetes</taxon>
        <taxon>Agaricomycetidae</taxon>
        <taxon>Boletales</taxon>
        <taxon>Coniophorineae</taxon>
        <taxon>Coniophoraceae</taxon>
        <taxon>Coniophora</taxon>
    </lineage>
</organism>
<evidence type="ECO:0000313" key="3">
    <source>
        <dbReference type="Proteomes" id="UP000053558"/>
    </source>
</evidence>
<evidence type="ECO:0000313" key="2">
    <source>
        <dbReference type="EMBL" id="EIW74969.1"/>
    </source>
</evidence>
<sequence length="331" mass="37074">MPLHRIKLQGDNIMLNFADDSNIRLGAAMGDFAYRFIVPPSDEPREMSIVVRQKAHVRDYLAEELLTSSEHVGELSKSILTIQDPIHVMAEPVSAHVAYEANPDDLISIKPRFRFRPRRSQADDDGYRPPILCPLDILDPRDPIRLTPPRLESWEELYARIVREHDESGPGPIDDLLPPLLERNERAHAARVKVEDINTQIDGMKIESGDYDDMPPLIDDSGALVTGMKIDMVNNNNMPPLMDAPPTPAGDVHINANVYRTLAYNGLQNTSLMDVNRKRAHEAENNAGENDAGTSASARKRRRSSHAPVSTRVLRSSIRANTALTTRFTVR</sequence>
<dbReference type="GeneID" id="19204171"/>
<dbReference type="Proteomes" id="UP000053558">
    <property type="component" value="Unassembled WGS sequence"/>
</dbReference>
<dbReference type="EMBL" id="JH711590">
    <property type="protein sequence ID" value="EIW74969.1"/>
    <property type="molecule type" value="Genomic_DNA"/>
</dbReference>
<protein>
    <submittedName>
        <fullName evidence="2">Uncharacterized protein</fullName>
    </submittedName>
</protein>
<accession>A0A5M3M6J9</accession>
<reference evidence="3" key="1">
    <citation type="journal article" date="2012" name="Science">
        <title>The Paleozoic origin of enzymatic lignin decomposition reconstructed from 31 fungal genomes.</title>
        <authorList>
            <person name="Floudas D."/>
            <person name="Binder M."/>
            <person name="Riley R."/>
            <person name="Barry K."/>
            <person name="Blanchette R.A."/>
            <person name="Henrissat B."/>
            <person name="Martinez A.T."/>
            <person name="Otillar R."/>
            <person name="Spatafora J.W."/>
            <person name="Yadav J.S."/>
            <person name="Aerts A."/>
            <person name="Benoit I."/>
            <person name="Boyd A."/>
            <person name="Carlson A."/>
            <person name="Copeland A."/>
            <person name="Coutinho P.M."/>
            <person name="de Vries R.P."/>
            <person name="Ferreira P."/>
            <person name="Findley K."/>
            <person name="Foster B."/>
            <person name="Gaskell J."/>
            <person name="Glotzer D."/>
            <person name="Gorecki P."/>
            <person name="Heitman J."/>
            <person name="Hesse C."/>
            <person name="Hori C."/>
            <person name="Igarashi K."/>
            <person name="Jurgens J.A."/>
            <person name="Kallen N."/>
            <person name="Kersten P."/>
            <person name="Kohler A."/>
            <person name="Kuees U."/>
            <person name="Kumar T.K.A."/>
            <person name="Kuo A."/>
            <person name="LaButti K."/>
            <person name="Larrondo L.F."/>
            <person name="Lindquist E."/>
            <person name="Ling A."/>
            <person name="Lombard V."/>
            <person name="Lucas S."/>
            <person name="Lundell T."/>
            <person name="Martin R."/>
            <person name="McLaughlin D.J."/>
            <person name="Morgenstern I."/>
            <person name="Morin E."/>
            <person name="Murat C."/>
            <person name="Nagy L.G."/>
            <person name="Nolan M."/>
            <person name="Ohm R.A."/>
            <person name="Patyshakuliyeva A."/>
            <person name="Rokas A."/>
            <person name="Ruiz-Duenas F.J."/>
            <person name="Sabat G."/>
            <person name="Salamov A."/>
            <person name="Samejima M."/>
            <person name="Schmutz J."/>
            <person name="Slot J.C."/>
            <person name="St John F."/>
            <person name="Stenlid J."/>
            <person name="Sun H."/>
            <person name="Sun S."/>
            <person name="Syed K."/>
            <person name="Tsang A."/>
            <person name="Wiebenga A."/>
            <person name="Young D."/>
            <person name="Pisabarro A."/>
            <person name="Eastwood D.C."/>
            <person name="Martin F."/>
            <person name="Cullen D."/>
            <person name="Grigoriev I.V."/>
            <person name="Hibbett D.S."/>
        </authorList>
    </citation>
    <scope>NUCLEOTIDE SEQUENCE [LARGE SCALE GENOMIC DNA]</scope>
    <source>
        <strain evidence="3">RWD-64-598 SS2</strain>
    </source>
</reference>
<keyword evidence="3" id="KW-1185">Reference proteome</keyword>
<evidence type="ECO:0000256" key="1">
    <source>
        <dbReference type="SAM" id="MobiDB-lite"/>
    </source>
</evidence>
<gene>
    <name evidence="2" type="ORF">CONPUDRAFT_159729</name>
</gene>
<comment type="caution">
    <text evidence="2">The sequence shown here is derived from an EMBL/GenBank/DDBJ whole genome shotgun (WGS) entry which is preliminary data.</text>
</comment>
<dbReference type="KEGG" id="cput:CONPUDRAFT_159729"/>
<dbReference type="RefSeq" id="XP_007775020.1">
    <property type="nucleotide sequence ID" value="XM_007776830.1"/>
</dbReference>
<feature type="region of interest" description="Disordered" evidence="1">
    <location>
        <begin position="282"/>
        <end position="314"/>
    </location>
</feature>